<protein>
    <recommendedName>
        <fullName evidence="6">Protein kinase domain-containing protein</fullName>
    </recommendedName>
</protein>
<organism evidence="7 8">
    <name type="scientific">Halteria grandinella</name>
    <dbReference type="NCBI Taxonomy" id="5974"/>
    <lineage>
        <taxon>Eukaryota</taxon>
        <taxon>Sar</taxon>
        <taxon>Alveolata</taxon>
        <taxon>Ciliophora</taxon>
        <taxon>Intramacronucleata</taxon>
        <taxon>Spirotrichea</taxon>
        <taxon>Stichotrichia</taxon>
        <taxon>Sporadotrichida</taxon>
        <taxon>Halteriidae</taxon>
        <taxon>Halteria</taxon>
    </lineage>
</organism>
<keyword evidence="4" id="KW-0067">ATP-binding</keyword>
<feature type="domain" description="Protein kinase" evidence="6">
    <location>
        <begin position="429"/>
        <end position="790"/>
    </location>
</feature>
<dbReference type="GO" id="GO:0000045">
    <property type="term" value="P:autophagosome assembly"/>
    <property type="evidence" value="ECO:0007669"/>
    <property type="project" value="TreeGrafter"/>
</dbReference>
<evidence type="ECO:0000259" key="6">
    <source>
        <dbReference type="PROSITE" id="PS50011"/>
    </source>
</evidence>
<dbReference type="InterPro" id="IPR000719">
    <property type="entry name" value="Prot_kinase_dom"/>
</dbReference>
<dbReference type="Proteomes" id="UP000785679">
    <property type="component" value="Unassembled WGS sequence"/>
</dbReference>
<dbReference type="GO" id="GO:0005776">
    <property type="term" value="C:autophagosome"/>
    <property type="evidence" value="ECO:0007669"/>
    <property type="project" value="TreeGrafter"/>
</dbReference>
<evidence type="ECO:0000313" key="8">
    <source>
        <dbReference type="Proteomes" id="UP000785679"/>
    </source>
</evidence>
<dbReference type="InterPro" id="IPR008271">
    <property type="entry name" value="Ser/Thr_kinase_AS"/>
</dbReference>
<keyword evidence="8" id="KW-1185">Reference proteome</keyword>
<dbReference type="PROSITE" id="PS50011">
    <property type="entry name" value="PROTEIN_KINASE_DOM"/>
    <property type="match status" value="1"/>
</dbReference>
<feature type="region of interest" description="Disordered" evidence="5">
    <location>
        <begin position="1247"/>
        <end position="1267"/>
    </location>
</feature>
<dbReference type="GO" id="GO:0016020">
    <property type="term" value="C:membrane"/>
    <property type="evidence" value="ECO:0007669"/>
    <property type="project" value="TreeGrafter"/>
</dbReference>
<dbReference type="InterPro" id="IPR045269">
    <property type="entry name" value="Atg1-like"/>
</dbReference>
<sequence>MHRISKNVMIEKSFGENQRPVTVEPPFNNIMPESMRQKKIDLKEGVNWIGQVSISIVKPQQEEGGADGPGNFLEATEQTAKCEGNAWEEQKSLTEMGTLPQNVLSIIESQLVIASLSAPCNQSFNIQMLPNKLVKVPPQRKTISRRLDVKLASWGLSQTVRGGKVSSFAPKAYDKIQRTNACEEAQCDDKGKPMEGSQKLATGIEKQNIPSTMLMTQWGGGYLGTSDASPQIDISLKKLHIFNEENQNSSSQIKQQQNHLTKVSTHQQSGLPLVEDVCADRLMQANSPPNFSIDLSSLAFLDINLWECRFLGQEQSRSRYHDPSRSGRYLHQEEEGGKAQISPDFTERVGNDQTASNLGVTPQNKQNFEICSSERYKVLLKPFAHLKLPKAALNSEILIYLTNEQDYVLLKTLLSGICIFAQPSLEEDYVYVKKIGVGSQAKVDLYEYRPQKHNQQPLSNFQTIQPDRKQDFAGSRIQEQSDCHNQMSRTNNDNDFEQQLQNKCLLQFGGYVKDYAQRNLSCYTHGAQQRVPTDRRIHAEYCETEQFAVKTYTLNGEGNINSEETVIELILGEINFLRQLKICENIVTLKQVFVRHDTNQNQIYLSLLMNYAKDGSLMKFLHKEGKLAESQARSIMMQLILALDLMHRSGIIHRDIKSDNILLNDIATCQVSISDLGLACNANDELETRVKCGTPGYVAPEVLHGHQFTTKADIFSLGCFMFNMITGSGLFHGRNMKEILASNRFLNPQQIIGPKVRNVSKECKDLLRWMLEINPDNRPSAEECLGHQWFKEDQEALQSSLQINKNRDSLPKLIGRNLKQTENSNDIDLLSFILAPNYYEKVNCLSSVSSFLPGSSSIHSQQNKNFLKFGKNMSSGLAMFEPLANRSRNESIQPAESNRMTGQKSHFSQLNSNCAAANQSPLKPPRGKQGDYSNRFSQNQDMTIKEMHTKFVDRDSNQARLTMNASYLRVGEASSDLKLSAGGAGIINNGRKTLAGQPQVPFNFNYNYIISKGRELSRHRESERQASQYNNEFAIKLMSISPFEQRKASHQMGMAKEEILQQQWKNAHLQHNSSQKQTVTQATPLLQLRKQSSNLGKLVGIAAQIQMAQRQTPKGSVQYSNDVSQPNLSRIVSEQKKQDNHMPSPNQLLCSVNAQKLNFSKNSASFGLIDSQPAGAHNCHEVEQDDNNEKLRLSNQDQQATNRAGLAANSLSRPIPFEVDPQLKISRGCSPLHPRIKISENDKKLALGSLDDPHSSKAGQEREDGMKNRKIEEEKDKVIRSETNQIDEEQIPDEQICLDYGSQEVINRTHGNSSRDELDDFEGLDLSNIMMQKCYERESKNKINKFAADCEYSPEQLKQLGQGPFLLNNSRNLILKQKQEYCQKTYQSQVEKFITQRQHVDDVRSKVQLMTALNQGAISRQSHKQSEQPPAFMLRTFQN</sequence>
<dbReference type="GO" id="GO:0005829">
    <property type="term" value="C:cytosol"/>
    <property type="evidence" value="ECO:0007669"/>
    <property type="project" value="TreeGrafter"/>
</dbReference>
<evidence type="ECO:0000256" key="4">
    <source>
        <dbReference type="ARBA" id="ARBA00022840"/>
    </source>
</evidence>
<dbReference type="PANTHER" id="PTHR24348:SF22">
    <property type="entry name" value="NON-SPECIFIC SERINE_THREONINE PROTEIN KINASE"/>
    <property type="match status" value="1"/>
</dbReference>
<evidence type="ECO:0000256" key="5">
    <source>
        <dbReference type="SAM" id="MobiDB-lite"/>
    </source>
</evidence>
<accession>A0A8J8T931</accession>
<keyword evidence="1" id="KW-0808">Transferase</keyword>
<dbReference type="SUPFAM" id="SSF56112">
    <property type="entry name" value="Protein kinase-like (PK-like)"/>
    <property type="match status" value="1"/>
</dbReference>
<reference evidence="7" key="1">
    <citation type="submission" date="2019-06" db="EMBL/GenBank/DDBJ databases">
        <authorList>
            <person name="Zheng W."/>
        </authorList>
    </citation>
    <scope>NUCLEOTIDE SEQUENCE</scope>
    <source>
        <strain evidence="7">QDHG01</strain>
    </source>
</reference>
<dbReference type="Pfam" id="PF00069">
    <property type="entry name" value="Pkinase"/>
    <property type="match status" value="1"/>
</dbReference>
<dbReference type="GO" id="GO:0005524">
    <property type="term" value="F:ATP binding"/>
    <property type="evidence" value="ECO:0007669"/>
    <property type="project" value="UniProtKB-KW"/>
</dbReference>
<dbReference type="GO" id="GO:0000407">
    <property type="term" value="C:phagophore assembly site"/>
    <property type="evidence" value="ECO:0007669"/>
    <property type="project" value="TreeGrafter"/>
</dbReference>
<evidence type="ECO:0000256" key="3">
    <source>
        <dbReference type="ARBA" id="ARBA00022777"/>
    </source>
</evidence>
<feature type="region of interest" description="Disordered" evidence="5">
    <location>
        <begin position="916"/>
        <end position="935"/>
    </location>
</feature>
<name>A0A8J8T931_HALGN</name>
<dbReference type="PROSITE" id="PS00108">
    <property type="entry name" value="PROTEIN_KINASE_ST"/>
    <property type="match status" value="1"/>
</dbReference>
<dbReference type="GO" id="GO:0010506">
    <property type="term" value="P:regulation of autophagy"/>
    <property type="evidence" value="ECO:0007669"/>
    <property type="project" value="InterPro"/>
</dbReference>
<dbReference type="EMBL" id="RRYP01000822">
    <property type="protein sequence ID" value="TNV86809.1"/>
    <property type="molecule type" value="Genomic_DNA"/>
</dbReference>
<evidence type="ECO:0000313" key="7">
    <source>
        <dbReference type="EMBL" id="TNV86809.1"/>
    </source>
</evidence>
<dbReference type="GO" id="GO:0004674">
    <property type="term" value="F:protein serine/threonine kinase activity"/>
    <property type="evidence" value="ECO:0007669"/>
    <property type="project" value="InterPro"/>
</dbReference>
<comment type="caution">
    <text evidence="7">The sequence shown here is derived from an EMBL/GenBank/DDBJ whole genome shotgun (WGS) entry which is preliminary data.</text>
</comment>
<keyword evidence="2" id="KW-0547">Nucleotide-binding</keyword>
<evidence type="ECO:0000256" key="2">
    <source>
        <dbReference type="ARBA" id="ARBA00022741"/>
    </source>
</evidence>
<evidence type="ECO:0000256" key="1">
    <source>
        <dbReference type="ARBA" id="ARBA00022679"/>
    </source>
</evidence>
<dbReference type="InterPro" id="IPR011009">
    <property type="entry name" value="Kinase-like_dom_sf"/>
</dbReference>
<keyword evidence="3" id="KW-0418">Kinase</keyword>
<dbReference type="SMART" id="SM00220">
    <property type="entry name" value="S_TKc"/>
    <property type="match status" value="1"/>
</dbReference>
<dbReference type="PANTHER" id="PTHR24348">
    <property type="entry name" value="SERINE/THREONINE-PROTEIN KINASE UNC-51-RELATED"/>
    <property type="match status" value="1"/>
</dbReference>
<gene>
    <name evidence="7" type="ORF">FGO68_gene7333</name>
</gene>
<dbReference type="Gene3D" id="1.10.510.10">
    <property type="entry name" value="Transferase(Phosphotransferase) domain 1"/>
    <property type="match status" value="1"/>
</dbReference>
<proteinExistence type="predicted"/>